<organism evidence="9 10">
    <name type="scientific">Deinococcus soli</name>
    <name type="common">ex Cha et al. 2016</name>
    <dbReference type="NCBI Taxonomy" id="1309411"/>
    <lineage>
        <taxon>Bacteria</taxon>
        <taxon>Thermotogati</taxon>
        <taxon>Deinococcota</taxon>
        <taxon>Deinococci</taxon>
        <taxon>Deinococcales</taxon>
        <taxon>Deinococcaceae</taxon>
        <taxon>Deinococcus</taxon>
    </lineage>
</organism>
<evidence type="ECO:0000256" key="2">
    <source>
        <dbReference type="ARBA" id="ARBA00022670"/>
    </source>
</evidence>
<comment type="similarity">
    <text evidence="1 5">Belongs to the peptidase S8 family.</text>
</comment>
<reference evidence="9" key="1">
    <citation type="submission" date="2023-07" db="EMBL/GenBank/DDBJ databases">
        <title>Sorghum-associated microbial communities from plants grown in Nebraska, USA.</title>
        <authorList>
            <person name="Schachtman D."/>
        </authorList>
    </citation>
    <scope>NUCLEOTIDE SEQUENCE</scope>
    <source>
        <strain evidence="9">BE330</strain>
    </source>
</reference>
<keyword evidence="4 5" id="KW-0720">Serine protease</keyword>
<dbReference type="InterPro" id="IPR015500">
    <property type="entry name" value="Peptidase_S8_subtilisin-rel"/>
</dbReference>
<dbReference type="InterPro" id="IPR000209">
    <property type="entry name" value="Peptidase_S8/S53_dom"/>
</dbReference>
<dbReference type="PROSITE" id="PS51257">
    <property type="entry name" value="PROKAR_LIPOPROTEIN"/>
    <property type="match status" value="1"/>
</dbReference>
<evidence type="ECO:0000256" key="6">
    <source>
        <dbReference type="SAM" id="MobiDB-lite"/>
    </source>
</evidence>
<evidence type="ECO:0000256" key="7">
    <source>
        <dbReference type="SAM" id="SignalP"/>
    </source>
</evidence>
<name>A0AAE3XD39_9DEIO</name>
<dbReference type="Pfam" id="PF00082">
    <property type="entry name" value="Peptidase_S8"/>
    <property type="match status" value="1"/>
</dbReference>
<evidence type="ECO:0000256" key="3">
    <source>
        <dbReference type="ARBA" id="ARBA00022801"/>
    </source>
</evidence>
<accession>A0AAE3XD39</accession>
<dbReference type="EMBL" id="JAVDQK010000004">
    <property type="protein sequence ID" value="MDR6218454.1"/>
    <property type="molecule type" value="Genomic_DNA"/>
</dbReference>
<dbReference type="InterPro" id="IPR023827">
    <property type="entry name" value="Peptidase_S8_Asp-AS"/>
</dbReference>
<dbReference type="PROSITE" id="PS00136">
    <property type="entry name" value="SUBTILASE_ASP"/>
    <property type="match status" value="1"/>
</dbReference>
<proteinExistence type="inferred from homology"/>
<feature type="active site" description="Charge relay system" evidence="5">
    <location>
        <position position="212"/>
    </location>
</feature>
<gene>
    <name evidence="9" type="ORF">J2Y00_002017</name>
</gene>
<dbReference type="PANTHER" id="PTHR43806">
    <property type="entry name" value="PEPTIDASE S8"/>
    <property type="match status" value="1"/>
</dbReference>
<dbReference type="SUPFAM" id="SSF52743">
    <property type="entry name" value="Subtilisin-like"/>
    <property type="match status" value="1"/>
</dbReference>
<feature type="active site" description="Charge relay system" evidence="5">
    <location>
        <position position="259"/>
    </location>
</feature>
<dbReference type="PRINTS" id="PR00723">
    <property type="entry name" value="SUBTILISIN"/>
</dbReference>
<feature type="signal peptide" evidence="7">
    <location>
        <begin position="1"/>
        <end position="21"/>
    </location>
</feature>
<evidence type="ECO:0000313" key="10">
    <source>
        <dbReference type="Proteomes" id="UP001185331"/>
    </source>
</evidence>
<dbReference type="InterPro" id="IPR036852">
    <property type="entry name" value="Peptidase_S8/S53_dom_sf"/>
</dbReference>
<evidence type="ECO:0000256" key="1">
    <source>
        <dbReference type="ARBA" id="ARBA00011073"/>
    </source>
</evidence>
<evidence type="ECO:0000256" key="5">
    <source>
        <dbReference type="PROSITE-ProRule" id="PRU01240"/>
    </source>
</evidence>
<comment type="caution">
    <text evidence="9">The sequence shown here is derived from an EMBL/GenBank/DDBJ whole genome shotgun (WGS) entry which is preliminary data.</text>
</comment>
<dbReference type="Gene3D" id="3.40.50.200">
    <property type="entry name" value="Peptidase S8/S53 domain"/>
    <property type="match status" value="1"/>
</dbReference>
<keyword evidence="3 5" id="KW-0378">Hydrolase</keyword>
<dbReference type="AlphaFoldDB" id="A0AAE3XD39"/>
<keyword evidence="2 5" id="KW-0645">Protease</keyword>
<keyword evidence="7" id="KW-0732">Signal</keyword>
<feature type="chain" id="PRO_5041921123" description="Peptidase S8/S53 domain-containing protein" evidence="7">
    <location>
        <begin position="22"/>
        <end position="520"/>
    </location>
</feature>
<protein>
    <recommendedName>
        <fullName evidence="8">Peptidase S8/S53 domain-containing protein</fullName>
    </recommendedName>
</protein>
<feature type="active site" description="Charge relay system" evidence="5">
    <location>
        <position position="435"/>
    </location>
</feature>
<dbReference type="InterPro" id="IPR050131">
    <property type="entry name" value="Peptidase_S8_subtilisin-like"/>
</dbReference>
<dbReference type="GO" id="GO:0006508">
    <property type="term" value="P:proteolysis"/>
    <property type="evidence" value="ECO:0007669"/>
    <property type="project" value="UniProtKB-KW"/>
</dbReference>
<dbReference type="RefSeq" id="WP_309854954.1">
    <property type="nucleotide sequence ID" value="NZ_JAVDQJ010000005.1"/>
</dbReference>
<feature type="region of interest" description="Disordered" evidence="6">
    <location>
        <begin position="23"/>
        <end position="54"/>
    </location>
</feature>
<dbReference type="Proteomes" id="UP001185331">
    <property type="component" value="Unassembled WGS sequence"/>
</dbReference>
<evidence type="ECO:0000313" key="9">
    <source>
        <dbReference type="EMBL" id="MDR6218454.1"/>
    </source>
</evidence>
<dbReference type="GO" id="GO:0004252">
    <property type="term" value="F:serine-type endopeptidase activity"/>
    <property type="evidence" value="ECO:0007669"/>
    <property type="project" value="UniProtKB-UniRule"/>
</dbReference>
<feature type="compositionally biased region" description="Pro residues" evidence="6">
    <location>
        <begin position="28"/>
        <end position="49"/>
    </location>
</feature>
<feature type="domain" description="Peptidase S8/S53" evidence="8">
    <location>
        <begin position="206"/>
        <end position="457"/>
    </location>
</feature>
<sequence>MKKTALLSVLLLSMLSLTACGGDNGVTTPPPPTDNNPPPTGGNPAPYTPPSGIWNGQPQAGTWCAAKPTAAAAPQARSALIATVDRRGLAQHWDAPHTAGRILVYRAPGTLSAQAEQATLSRLNLRLTATDQSGWTVLDGADSTLRANAQALIDSGTYQYAQPEYHHTPAGLPAANDVSFTKQKAALDMLGLPAAWQKVEPGCKPIIIAVLDSGVDASDDQVLPNLTPRASWATFSGNVMTQGVAEVDKTNEDKNGAWHGHAVAGAIAQVAGNSLGGAGATYNLAKVLPLNVFEYAQGAGYVITSTNVARAVQYAAGQVTMPDGKTYVNPYPAQLMNLSFGDGQNYWSGDDAYLMSYLTAALKNGTVVVAAAGNFNNPVVSHPAQNSYVIAVGSVDAAGARSSFSNYGQGLDFVAPGERVLTRFEGADSAWSGTSFATPLFTSQLALWMYANEQYSGSPNAGRTGEGLWNHMMTCLAAASSTKATWNASNKTWSGSWNDQTGAGLVNTAALVDANNTTCR</sequence>
<dbReference type="PANTHER" id="PTHR43806:SF11">
    <property type="entry name" value="CEREVISIN-RELATED"/>
    <property type="match status" value="1"/>
</dbReference>
<evidence type="ECO:0000259" key="8">
    <source>
        <dbReference type="Pfam" id="PF00082"/>
    </source>
</evidence>
<dbReference type="PROSITE" id="PS51892">
    <property type="entry name" value="SUBTILASE"/>
    <property type="match status" value="1"/>
</dbReference>
<evidence type="ECO:0000256" key="4">
    <source>
        <dbReference type="ARBA" id="ARBA00022825"/>
    </source>
</evidence>